<dbReference type="SUPFAM" id="SSF47090">
    <property type="entry name" value="PGBD-like"/>
    <property type="match status" value="1"/>
</dbReference>
<protein>
    <submittedName>
        <fullName evidence="1">Peptidoglycan-binding protein</fullName>
    </submittedName>
</protein>
<gene>
    <name evidence="1" type="ORF">CSV86_012085</name>
</gene>
<dbReference type="AlphaFoldDB" id="L1LZE0"/>
<dbReference type="OrthoDB" id="5512387at2"/>
<dbReference type="eggNOG" id="COG3409">
    <property type="taxonomic scope" value="Bacteria"/>
</dbReference>
<dbReference type="InterPro" id="IPR036365">
    <property type="entry name" value="PGBD-like_sf"/>
</dbReference>
<dbReference type="EMBL" id="AMWJ02000001">
    <property type="protein sequence ID" value="NNJ15916.1"/>
    <property type="molecule type" value="Genomic_DNA"/>
</dbReference>
<comment type="caution">
    <text evidence="1">The sequence shown here is derived from an EMBL/GenBank/DDBJ whole genome shotgun (WGS) entry which is preliminary data.</text>
</comment>
<name>L1LZE0_9PSED</name>
<dbReference type="Proteomes" id="UP000010448">
    <property type="component" value="Unassembled WGS sequence"/>
</dbReference>
<proteinExistence type="predicted"/>
<accession>L1LZE0</accession>
<dbReference type="RefSeq" id="WP_009400302.1">
    <property type="nucleotide sequence ID" value="NZ_AMWJ02000001.1"/>
</dbReference>
<dbReference type="InterPro" id="IPR002477">
    <property type="entry name" value="Peptidoglycan-bd-like"/>
</dbReference>
<dbReference type="Gene3D" id="1.10.101.10">
    <property type="entry name" value="PGBD-like superfamily/PGBD"/>
    <property type="match status" value="1"/>
</dbReference>
<evidence type="ECO:0000313" key="1">
    <source>
        <dbReference type="EMBL" id="NNJ15916.1"/>
    </source>
</evidence>
<keyword evidence="2" id="KW-1185">Reference proteome</keyword>
<dbReference type="Pfam" id="PF01471">
    <property type="entry name" value="PG_binding_1"/>
    <property type="match status" value="1"/>
</dbReference>
<dbReference type="InterPro" id="IPR036366">
    <property type="entry name" value="PGBDSf"/>
</dbReference>
<sequence>MWITIGLKDTAESLGFAHGLIWETVWAAPENADLRNSKREGLVLHPGDRLFIPERRQQWKPAPLDQRSTFRRRGVPSKIRLKLELNDLPEQGVPYVLEIDQQRIESWVPANGIIEHWVRPDQDDAVLWVGQGATRRRLLLKLRELRPLDTLEGVQNRLANLGYPVSGSGELDEPTRDMLRLFQQRNELPVTGEVDEATLARLKARHGP</sequence>
<evidence type="ECO:0000313" key="2">
    <source>
        <dbReference type="Proteomes" id="UP000010448"/>
    </source>
</evidence>
<organism evidence="1 2">
    <name type="scientific">Pseudomonas bharatica CSV86</name>
    <dbReference type="NCBI Taxonomy" id="1005395"/>
    <lineage>
        <taxon>Bacteria</taxon>
        <taxon>Pseudomonadati</taxon>
        <taxon>Pseudomonadota</taxon>
        <taxon>Gammaproteobacteria</taxon>
        <taxon>Pseudomonadales</taxon>
        <taxon>Pseudomonadaceae</taxon>
        <taxon>Pseudomonas</taxon>
        <taxon>Pseudomonas bharatica</taxon>
    </lineage>
</organism>
<reference evidence="1 2" key="1">
    <citation type="journal article" date="2013" name="Genome Announc.">
        <title>Genome Sequence of Naphthalene-Degrading Soil Bacterium Pseudomonas putida CSV86.</title>
        <authorList>
            <person name="Phale P.S."/>
            <person name="Paliwal V."/>
            <person name="Raju S.C."/>
            <person name="Modak A."/>
            <person name="Purohit H.J."/>
        </authorList>
    </citation>
    <scope>NUCLEOTIDE SEQUENCE [LARGE SCALE GENOMIC DNA]</scope>
    <source>
        <strain evidence="1 2">CSV86</strain>
    </source>
</reference>